<dbReference type="InterPro" id="IPR014759">
    <property type="entry name" value="Helicase_SF3_ssRNA_vir"/>
</dbReference>
<dbReference type="SUPFAM" id="SSF52540">
    <property type="entry name" value="P-loop containing nucleoside triphosphate hydrolases"/>
    <property type="match status" value="1"/>
</dbReference>
<dbReference type="GO" id="GO:0003724">
    <property type="term" value="F:RNA helicase activity"/>
    <property type="evidence" value="ECO:0007669"/>
    <property type="project" value="InterPro"/>
</dbReference>
<dbReference type="Pfam" id="PF00910">
    <property type="entry name" value="RNA_helicase"/>
    <property type="match status" value="1"/>
</dbReference>
<evidence type="ECO:0000313" key="2">
    <source>
        <dbReference type="EMBL" id="AYD68772.1"/>
    </source>
</evidence>
<reference evidence="2" key="1">
    <citation type="submission" date="2018-04" db="EMBL/GenBank/DDBJ databases">
        <title>Metagenomic analysis reveals unprecedented diversity in marine RNA virus assemblages from polar to tropical seas.</title>
        <authorList>
            <person name="Vlok M."/>
            <person name="Short S.M."/>
            <person name="Suttle C.A."/>
        </authorList>
    </citation>
    <scope>NUCLEOTIDE SEQUENCE</scope>
</reference>
<accession>A0A386JC54</accession>
<protein>
    <submittedName>
        <fullName evidence="2">Structural polyprotein</fullName>
    </submittedName>
</protein>
<dbReference type="GO" id="GO:0003723">
    <property type="term" value="F:RNA binding"/>
    <property type="evidence" value="ECO:0007669"/>
    <property type="project" value="InterPro"/>
</dbReference>
<name>A0A386JC54_9VIRU</name>
<feature type="domain" description="SF3 helicase" evidence="1">
    <location>
        <begin position="123"/>
        <end position="302"/>
    </location>
</feature>
<proteinExistence type="predicted"/>
<dbReference type="Gene3D" id="3.40.50.300">
    <property type="entry name" value="P-loop containing nucleotide triphosphate hydrolases"/>
    <property type="match status" value="1"/>
</dbReference>
<organism evidence="2">
    <name type="scientific">Marine RNA virus BC-8</name>
    <dbReference type="NCBI Taxonomy" id="2320701"/>
    <lineage>
        <taxon>Viruses</taxon>
        <taxon>Riboviria</taxon>
    </lineage>
</organism>
<dbReference type="PROSITE" id="PS51218">
    <property type="entry name" value="SF3_HELICASE_2"/>
    <property type="match status" value="1"/>
</dbReference>
<dbReference type="EMBL" id="MH171304">
    <property type="protein sequence ID" value="AYD68772.1"/>
    <property type="molecule type" value="Genomic_RNA"/>
</dbReference>
<dbReference type="InterPro" id="IPR000605">
    <property type="entry name" value="Helicase_SF3_ssDNA/RNA_vir"/>
</dbReference>
<evidence type="ECO:0000259" key="1">
    <source>
        <dbReference type="PROSITE" id="PS51218"/>
    </source>
</evidence>
<dbReference type="InterPro" id="IPR027417">
    <property type="entry name" value="P-loop_NTPase"/>
</dbReference>
<sequence>MSTLPIWLNFSDPFRKHLNIKYTVTSAFIYWFLLMLLQECLSMLVQLISYATPACLIDWLPFGDLYNKCSQILAWGEAVKCGRFELTPFVSEEDYLTELFIIQNKVYSRSIVNPHAKWSQLYKQIVNEVASIKLTQQDGRLREQPFGILVYGDPGCGKSMTTVKLVKELYDRLGLPLTAHDVVTLNETDEFQSEYKSSHKVVVFDDVGQSSLVHEPSDYTRKLIDFINNIPKVALNPHLQMKGKIRIRPDVVIATTNRHTVDTKGNDEFTEPVICPDAVMRRFKLIVRAEMDDKYDRFTIMQYTGFRSRNKGSSYFKDIKEVDFKGLLDHATSVCKAHRESQKNFTSMINDVFAKEDTSSPGISVKDMFKVMRQPRFHVEGNFISQTGKKTKSVLSDIGTLAAGAAGFLTTMFISFHVAEEEHKKKDLDRITQILGLEDSNEGLRRDVNHWKNSCSKLQVSNNEYSFKTASLEKKCISFSSQIEDLSIRIDQLVELNNTL</sequence>